<dbReference type="InterPro" id="IPR050490">
    <property type="entry name" value="Bact_solute-bd_prot1"/>
</dbReference>
<keyword evidence="3" id="KW-1185">Reference proteome</keyword>
<protein>
    <submittedName>
        <fullName evidence="2">Raffinose/stachyose/melibiose transport system substrate-binding protein</fullName>
    </submittedName>
</protein>
<gene>
    <name evidence="2" type="ORF">F4561_005748</name>
</gene>
<dbReference type="PANTHER" id="PTHR43649">
    <property type="entry name" value="ARABINOSE-BINDING PROTEIN-RELATED"/>
    <property type="match status" value="1"/>
</dbReference>
<comment type="caution">
    <text evidence="2">The sequence shown here is derived from an EMBL/GenBank/DDBJ whole genome shotgun (WGS) entry which is preliminary data.</text>
</comment>
<accession>A0A7W7RMS2</accession>
<evidence type="ECO:0000313" key="3">
    <source>
        <dbReference type="Proteomes" id="UP000523007"/>
    </source>
</evidence>
<dbReference type="InterPro" id="IPR006059">
    <property type="entry name" value="SBP"/>
</dbReference>
<organism evidence="2 3">
    <name type="scientific">Lipingzhangella halophila</name>
    <dbReference type="NCBI Taxonomy" id="1783352"/>
    <lineage>
        <taxon>Bacteria</taxon>
        <taxon>Bacillati</taxon>
        <taxon>Actinomycetota</taxon>
        <taxon>Actinomycetes</taxon>
        <taxon>Streptosporangiales</taxon>
        <taxon>Nocardiopsidaceae</taxon>
        <taxon>Lipingzhangella</taxon>
    </lineage>
</organism>
<dbReference type="PROSITE" id="PS51257">
    <property type="entry name" value="PROKAR_LIPOPROTEIN"/>
    <property type="match status" value="1"/>
</dbReference>
<sequence length="418" mass="44662">MTTPRRLLPAAALVPLVLATACAGGPDAQGGDALKIASVATDRAPIEAVIEKFQEDNPDVEIETTFADTDQYQATLRTQLSSGTAPDVFFAWPGNGNPGAIEAIAPADYLADLSEHEWATDIPESFRPVTQVDGTPYILPMTASAIGAMYNVEAMEAIGAEPPATWSELLDLCSAAQEDGRVAFAAGLQTDWVTQLVNYALVATLVYGETPDFHEQMAEGDATFADSEWRTAMEMYTEMDEEGCFNDDPVGTSYENSLQQVADGDAVAVVQVTTSLNQLRSEAGDTEFDMFALPATDSPEETLMPGAAGGAYGINADTGNPDLAAEFLDFMAEPENVALYAEEAGALPGIPTDIYELDPALETADEFQQSGRTVPFMDQRWPNAEVQSAHFTGVQEVFSDQAGIDDALAAMDEAYQEE</sequence>
<reference evidence="2 3" key="1">
    <citation type="submission" date="2020-08" db="EMBL/GenBank/DDBJ databases">
        <title>Sequencing the genomes of 1000 actinobacteria strains.</title>
        <authorList>
            <person name="Klenk H.-P."/>
        </authorList>
    </citation>
    <scope>NUCLEOTIDE SEQUENCE [LARGE SCALE GENOMIC DNA]</scope>
    <source>
        <strain evidence="2 3">DSM 102030</strain>
    </source>
</reference>
<dbReference type="RefSeq" id="WP_184584533.1">
    <property type="nucleotide sequence ID" value="NZ_JACHJT010000002.1"/>
</dbReference>
<dbReference type="EMBL" id="JACHJT010000002">
    <property type="protein sequence ID" value="MBB4934854.1"/>
    <property type="molecule type" value="Genomic_DNA"/>
</dbReference>
<name>A0A7W7RMS2_9ACTN</name>
<keyword evidence="1" id="KW-0732">Signal</keyword>
<dbReference type="Pfam" id="PF13416">
    <property type="entry name" value="SBP_bac_8"/>
    <property type="match status" value="1"/>
</dbReference>
<feature type="signal peptide" evidence="1">
    <location>
        <begin position="1"/>
        <end position="23"/>
    </location>
</feature>
<dbReference type="AlphaFoldDB" id="A0A7W7RMS2"/>
<dbReference type="SUPFAM" id="SSF53850">
    <property type="entry name" value="Periplasmic binding protein-like II"/>
    <property type="match status" value="1"/>
</dbReference>
<feature type="chain" id="PRO_5030983506" evidence="1">
    <location>
        <begin position="24"/>
        <end position="418"/>
    </location>
</feature>
<evidence type="ECO:0000256" key="1">
    <source>
        <dbReference type="SAM" id="SignalP"/>
    </source>
</evidence>
<dbReference type="Gene3D" id="3.40.190.10">
    <property type="entry name" value="Periplasmic binding protein-like II"/>
    <property type="match status" value="2"/>
</dbReference>
<evidence type="ECO:0000313" key="2">
    <source>
        <dbReference type="EMBL" id="MBB4934854.1"/>
    </source>
</evidence>
<dbReference type="Proteomes" id="UP000523007">
    <property type="component" value="Unassembled WGS sequence"/>
</dbReference>
<proteinExistence type="predicted"/>